<proteinExistence type="predicted"/>
<accession>A0A558BS06</accession>
<dbReference type="Proteomes" id="UP000317624">
    <property type="component" value="Unassembled WGS sequence"/>
</dbReference>
<gene>
    <name evidence="1" type="ORF">FNT36_16725</name>
</gene>
<evidence type="ECO:0000313" key="1">
    <source>
        <dbReference type="EMBL" id="TVT39299.1"/>
    </source>
</evidence>
<evidence type="ECO:0000313" key="2">
    <source>
        <dbReference type="Proteomes" id="UP000317624"/>
    </source>
</evidence>
<dbReference type="AlphaFoldDB" id="A0A558BS06"/>
<keyword evidence="2" id="KW-1185">Reference proteome</keyword>
<protein>
    <submittedName>
        <fullName evidence="1">Uncharacterized protein</fullName>
    </submittedName>
</protein>
<name>A0A558BS06_9BACT</name>
<organism evidence="1 2">
    <name type="scientific">Hymenobacter setariae</name>
    <dbReference type="NCBI Taxonomy" id="2594794"/>
    <lineage>
        <taxon>Bacteria</taxon>
        <taxon>Pseudomonadati</taxon>
        <taxon>Bacteroidota</taxon>
        <taxon>Cytophagia</taxon>
        <taxon>Cytophagales</taxon>
        <taxon>Hymenobacteraceae</taxon>
        <taxon>Hymenobacter</taxon>
    </lineage>
</organism>
<sequence length="100" mass="10952">MSLLVAGGILAAKAPAEPKRYDYISLVLTGDNLRISTGAGQFDVVDTNITGKYRNYSYNFTPLLGKITELEAQGYELVNSNSFSEATGNARMYALLRRPK</sequence>
<comment type="caution">
    <text evidence="1">The sequence shown here is derived from an EMBL/GenBank/DDBJ whole genome shotgun (WGS) entry which is preliminary data.</text>
</comment>
<dbReference type="RefSeq" id="WP_144850017.1">
    <property type="nucleotide sequence ID" value="NZ_VMRJ01000004.1"/>
</dbReference>
<reference evidence="1 2" key="1">
    <citation type="submission" date="2019-07" db="EMBL/GenBank/DDBJ databases">
        <title>Hymenobacter sp. straun FUR1 Genome sequencing and assembly.</title>
        <authorList>
            <person name="Chhetri G."/>
        </authorList>
    </citation>
    <scope>NUCLEOTIDE SEQUENCE [LARGE SCALE GENOMIC DNA]</scope>
    <source>
        <strain evidence="1 2">Fur1</strain>
    </source>
</reference>
<dbReference type="EMBL" id="VMRJ01000004">
    <property type="protein sequence ID" value="TVT39299.1"/>
    <property type="molecule type" value="Genomic_DNA"/>
</dbReference>